<accession>G5JD79</accession>
<organism evidence="1 2">
    <name type="scientific">Crocosphaera watsonii WH 0003</name>
    <dbReference type="NCBI Taxonomy" id="423471"/>
    <lineage>
        <taxon>Bacteria</taxon>
        <taxon>Bacillati</taxon>
        <taxon>Cyanobacteriota</taxon>
        <taxon>Cyanophyceae</taxon>
        <taxon>Oscillatoriophycideae</taxon>
        <taxon>Chroococcales</taxon>
        <taxon>Aphanothecaceae</taxon>
        <taxon>Crocosphaera</taxon>
    </lineage>
</organism>
<dbReference type="EMBL" id="AESD01000831">
    <property type="protein sequence ID" value="EHJ09849.1"/>
    <property type="molecule type" value="Genomic_DNA"/>
</dbReference>
<name>G5JD79_CROWT</name>
<dbReference type="Proteomes" id="UP000003477">
    <property type="component" value="Unassembled WGS sequence"/>
</dbReference>
<evidence type="ECO:0000313" key="1">
    <source>
        <dbReference type="EMBL" id="EHJ09849.1"/>
    </source>
</evidence>
<gene>
    <name evidence="1" type="ORF">CWATWH0003_5377</name>
</gene>
<dbReference type="AlphaFoldDB" id="G5JD79"/>
<reference evidence="1 2" key="1">
    <citation type="journal article" date="2011" name="Front. Microbiol.">
        <title>Two Strains of Crocosphaera watsonii with Highly Conserved Genomes are Distinguished by Strain-Specific Features.</title>
        <authorList>
            <person name="Bench S.R."/>
            <person name="Ilikchyan I.N."/>
            <person name="Tripp H.J."/>
            <person name="Zehr J.P."/>
        </authorList>
    </citation>
    <scope>NUCLEOTIDE SEQUENCE [LARGE SCALE GENOMIC DNA]</scope>
    <source>
        <strain evidence="1 2">WH 0003</strain>
    </source>
</reference>
<comment type="caution">
    <text evidence="1">The sequence shown here is derived from an EMBL/GenBank/DDBJ whole genome shotgun (WGS) entry which is preliminary data.</text>
</comment>
<evidence type="ECO:0000313" key="2">
    <source>
        <dbReference type="Proteomes" id="UP000003477"/>
    </source>
</evidence>
<proteinExistence type="predicted"/>
<protein>
    <submittedName>
        <fullName evidence="1">Uncharacterized protein</fullName>
    </submittedName>
</protein>
<sequence length="56" mass="6242">MGRLIDAEGRKSEIGRGKALTLGKETKLRIPSDTLVKRPSLIALLLPCFDFFVRVD</sequence>